<organism evidence="1">
    <name type="scientific">Morganella morganii</name>
    <name type="common">Proteus morganii</name>
    <dbReference type="NCBI Taxonomy" id="582"/>
    <lineage>
        <taxon>Bacteria</taxon>
        <taxon>Pseudomonadati</taxon>
        <taxon>Pseudomonadota</taxon>
        <taxon>Gammaproteobacteria</taxon>
        <taxon>Enterobacterales</taxon>
        <taxon>Morganellaceae</taxon>
        <taxon>Morganella</taxon>
    </lineage>
</organism>
<accession>A0A1W6JPF3</accession>
<dbReference type="EMBL" id="KY653122">
    <property type="protein sequence ID" value="ARM68121.1"/>
    <property type="molecule type" value="Genomic_DNA"/>
</dbReference>
<name>A0A1W6JPF3_MORMO</name>
<reference evidence="1" key="1">
    <citation type="submission" date="2017-02" db="EMBL/GenBank/DDBJ databases">
        <title>Analysis of active prophages from bacterial high-throughput sequencing data.</title>
        <authorList>
            <person name="Sun Q."/>
            <person name="Zhang X."/>
            <person name="Xing S."/>
            <person name="Tong Y.-G."/>
        </authorList>
    </citation>
    <scope>NUCLEOTIDE SEQUENCE [LARGE SCALE GENOMIC DNA]</scope>
    <source>
        <strain evidence="1">IME1369</strain>
    </source>
</reference>
<protein>
    <submittedName>
        <fullName evidence="1">Uncharacterized protein</fullName>
    </submittedName>
</protein>
<evidence type="ECO:0000313" key="1">
    <source>
        <dbReference type="EMBL" id="ARM68121.1"/>
    </source>
</evidence>
<proteinExistence type="predicted"/>
<sequence>MIMLSGVSDPARMLTFANFSGSHVSECIGIARAELRKAKPENCAVRTLLKPDMTGC</sequence>
<dbReference type="AlphaFoldDB" id="A0A1W6JPF3"/>